<dbReference type="SMART" id="SM00448">
    <property type="entry name" value="REC"/>
    <property type="match status" value="2"/>
</dbReference>
<evidence type="ECO:0000256" key="1">
    <source>
        <dbReference type="ARBA" id="ARBA00000085"/>
    </source>
</evidence>
<dbReference type="InterPro" id="IPR001789">
    <property type="entry name" value="Sig_transdc_resp-reg_receiver"/>
</dbReference>
<dbReference type="SMART" id="SM00091">
    <property type="entry name" value="PAS"/>
    <property type="match status" value="2"/>
</dbReference>
<dbReference type="InterPro" id="IPR005467">
    <property type="entry name" value="His_kinase_dom"/>
</dbReference>
<dbReference type="SMART" id="SM00086">
    <property type="entry name" value="PAC"/>
    <property type="match status" value="2"/>
</dbReference>
<dbReference type="NCBIfam" id="TIGR00229">
    <property type="entry name" value="sensory_box"/>
    <property type="match status" value="2"/>
</dbReference>
<dbReference type="Gene3D" id="1.10.287.130">
    <property type="match status" value="1"/>
</dbReference>
<accession>A0A9X0JJY5</accession>
<reference evidence="10 12" key="1">
    <citation type="submission" date="2014-09" db="EMBL/GenBank/DDBJ databases">
        <title>Genome sequence of Pseudomonas lutea strain DSM 17257T.</title>
        <authorList>
            <person name="Kwak Y."/>
            <person name="Shin J.-H."/>
        </authorList>
    </citation>
    <scope>NUCLEOTIDE SEQUENCE [LARGE SCALE GENOMIC DNA]</scope>
    <source>
        <strain evidence="10 12">DSM 17257</strain>
    </source>
</reference>
<dbReference type="AlphaFoldDB" id="A0A9X0JJY5"/>
<dbReference type="SMART" id="SM00387">
    <property type="entry name" value="HATPase_c"/>
    <property type="match status" value="1"/>
</dbReference>
<feature type="domain" description="Response regulatory" evidence="7">
    <location>
        <begin position="679"/>
        <end position="788"/>
    </location>
</feature>
<dbReference type="OrthoDB" id="9770473at2"/>
<dbReference type="PRINTS" id="PR00344">
    <property type="entry name" value="BCTRLSENSOR"/>
</dbReference>
<dbReference type="InterPro" id="IPR001610">
    <property type="entry name" value="PAC"/>
</dbReference>
<dbReference type="InterPro" id="IPR011006">
    <property type="entry name" value="CheY-like_superfamily"/>
</dbReference>
<dbReference type="InterPro" id="IPR000014">
    <property type="entry name" value="PAS"/>
</dbReference>
<dbReference type="Gene3D" id="3.30.565.10">
    <property type="entry name" value="Histidine kinase-like ATPase, C-terminal domain"/>
    <property type="match status" value="1"/>
</dbReference>
<sequence length="798" mass="88654">MALTHLKLLLVEDSSLDAELILLTLENSGLKIDATLVFNHQDVERELLAARFDLILSDYLLPGSSGADVLNSALRLAPQTPFIFLSGIFGEQHAVEMMRMGAIDYVLKQNMKMLPKAVMRAVSEVQEREKRLYAEKTLQVAEVRAHLAIEAAEMGVWTYDPRTDMLLWDERCKALYGVAADAAVSMAFMFSRCHPADRDLLQSKVTAALTVDTSFQIEHRLLTDDGSERWVFSNGRSLFEDGKCVRFTGVMQDITERKNATQALHQLNEILGERVMQRTRERDRTWELSRELLGVLHFDMTPIALNPAWEATLGWSREDFTRQRLSELIHQDDLEATLRETASVSEGHVTTRFVNRMRHADGGFRWLSWTIVPDDGLMYAAVRDITGERAVVDELAATNKRLRDQIKERERVEAALQQMQRLEVVGQLTAGVAHDFNNLLTVILTSANFLTRDLEKGVFTKSPQRLQNIREAGERGAKLTSQLLSFSRRQRLEPVALNLNDTIAGMRELLGRALGGSVWVETDLAEDLWSALVDPTQTEMIILNLAINARDAMPQGGQLRLGTWNEIVYRLPQRPEDPEPGAYVVLSVSDSGCGMSAEVLAKAFEPFFTTKAVGKGSGLGLAQVFGFAKQSGGGVSIDTAENAGTTLRVYLPSVARTAVSVVSVSDMPGRADADDKHRTILLVDDDPDVRSVTAMMLVSLGYSVVEADSGEEALKKLDGGIELLLTDFAMPNMTGGELAEIVRREHPHLPIMFITGFADIDILDVDPQLIVQKPYKEEELAKKLAHVLMKASLQKAEG</sequence>
<feature type="domain" description="Histidine kinase" evidence="6">
    <location>
        <begin position="431"/>
        <end position="655"/>
    </location>
</feature>
<organism evidence="10 12">
    <name type="scientific">Pseudomonas lutea</name>
    <dbReference type="NCBI Taxonomy" id="243924"/>
    <lineage>
        <taxon>Bacteria</taxon>
        <taxon>Pseudomonadati</taxon>
        <taxon>Pseudomonadota</taxon>
        <taxon>Gammaproteobacteria</taxon>
        <taxon>Pseudomonadales</taxon>
        <taxon>Pseudomonadaceae</taxon>
        <taxon>Pseudomonas</taxon>
    </lineage>
</organism>
<feature type="domain" description="PAC" evidence="9">
    <location>
        <begin position="215"/>
        <end position="266"/>
    </location>
</feature>
<feature type="domain" description="Response regulatory" evidence="7">
    <location>
        <begin position="7"/>
        <end position="123"/>
    </location>
</feature>
<dbReference type="GO" id="GO:0000155">
    <property type="term" value="F:phosphorelay sensor kinase activity"/>
    <property type="evidence" value="ECO:0007669"/>
    <property type="project" value="InterPro"/>
</dbReference>
<evidence type="ECO:0000313" key="11">
    <source>
        <dbReference type="EMBL" id="MBD8120705.1"/>
    </source>
</evidence>
<dbReference type="EMBL" id="JRMB01000001">
    <property type="protein sequence ID" value="KGF65371.1"/>
    <property type="molecule type" value="Genomic_DNA"/>
</dbReference>
<evidence type="ECO:0000256" key="4">
    <source>
        <dbReference type="PROSITE-ProRule" id="PRU00169"/>
    </source>
</evidence>
<dbReference type="RefSeq" id="WP_037010476.1">
    <property type="nucleotide sequence ID" value="NZ_JACYNP010000002.1"/>
</dbReference>
<dbReference type="CDD" id="cd00130">
    <property type="entry name" value="PAS"/>
    <property type="match status" value="2"/>
</dbReference>
<dbReference type="InterPro" id="IPR003661">
    <property type="entry name" value="HisK_dim/P_dom"/>
</dbReference>
<feature type="domain" description="PAS" evidence="8">
    <location>
        <begin position="141"/>
        <end position="212"/>
    </location>
</feature>
<dbReference type="SUPFAM" id="SSF47384">
    <property type="entry name" value="Homodimeric domain of signal transducing histidine kinase"/>
    <property type="match status" value="1"/>
</dbReference>
<reference evidence="11 13" key="2">
    <citation type="journal article" date="2020" name="FEMS Microbiol. Ecol.">
        <title>Temporal dynamics of bacterial communities during seed development and maturation.</title>
        <authorList>
            <person name="Chesneau G."/>
            <person name="Torres-Cortes G."/>
            <person name="Briand M."/>
            <person name="Darrasse A."/>
            <person name="Preveaux A."/>
            <person name="Marais C."/>
            <person name="Jacques M.A."/>
            <person name="Shade A."/>
            <person name="Barret M."/>
        </authorList>
    </citation>
    <scope>NUCLEOTIDE SEQUENCE [LARGE SCALE GENOMIC DNA]</scope>
    <source>
        <strain evidence="11 13">CFBP13723</strain>
    </source>
</reference>
<evidence type="ECO:0000256" key="2">
    <source>
        <dbReference type="ARBA" id="ARBA00012438"/>
    </source>
</evidence>
<evidence type="ECO:0000256" key="5">
    <source>
        <dbReference type="SAM" id="Coils"/>
    </source>
</evidence>
<dbReference type="SUPFAM" id="SSF52172">
    <property type="entry name" value="CheY-like"/>
    <property type="match status" value="2"/>
</dbReference>
<feature type="modified residue" description="4-aspartylphosphate" evidence="4">
    <location>
        <position position="58"/>
    </location>
</feature>
<comment type="catalytic activity">
    <reaction evidence="1">
        <text>ATP + protein L-histidine = ADP + protein N-phospho-L-histidine.</text>
        <dbReference type="EC" id="2.7.13.3"/>
    </reaction>
</comment>
<evidence type="ECO:0000256" key="3">
    <source>
        <dbReference type="ARBA" id="ARBA00022553"/>
    </source>
</evidence>
<dbReference type="EC" id="2.7.13.3" evidence="2"/>
<dbReference type="PROSITE" id="PS50109">
    <property type="entry name" value="HIS_KIN"/>
    <property type="match status" value="1"/>
</dbReference>
<dbReference type="InterPro" id="IPR004358">
    <property type="entry name" value="Sig_transdc_His_kin-like_C"/>
</dbReference>
<dbReference type="Pfam" id="PF00072">
    <property type="entry name" value="Response_reg"/>
    <property type="match status" value="2"/>
</dbReference>
<dbReference type="Gene3D" id="3.40.50.2300">
    <property type="match status" value="2"/>
</dbReference>
<comment type="caution">
    <text evidence="10">The sequence shown here is derived from an EMBL/GenBank/DDBJ whole genome shotgun (WGS) entry which is preliminary data.</text>
</comment>
<protein>
    <recommendedName>
        <fullName evidence="2">histidine kinase</fullName>
        <ecNumber evidence="2">2.7.13.3</ecNumber>
    </recommendedName>
</protein>
<keyword evidence="13" id="KW-1185">Reference proteome</keyword>
<dbReference type="PROSITE" id="PS50112">
    <property type="entry name" value="PAS"/>
    <property type="match status" value="1"/>
</dbReference>
<keyword evidence="10" id="KW-0418">Kinase</keyword>
<dbReference type="InterPro" id="IPR013655">
    <property type="entry name" value="PAS_fold_3"/>
</dbReference>
<dbReference type="PROSITE" id="PS50110">
    <property type="entry name" value="RESPONSE_REGULATORY"/>
    <property type="match status" value="2"/>
</dbReference>
<dbReference type="Proteomes" id="UP000029719">
    <property type="component" value="Unassembled WGS sequence"/>
</dbReference>
<evidence type="ECO:0000259" key="9">
    <source>
        <dbReference type="PROSITE" id="PS50113"/>
    </source>
</evidence>
<proteinExistence type="predicted"/>
<dbReference type="Pfam" id="PF08447">
    <property type="entry name" value="PAS_3"/>
    <property type="match status" value="2"/>
</dbReference>
<name>A0A9X0JJY5_9PSED</name>
<evidence type="ECO:0000313" key="12">
    <source>
        <dbReference type="Proteomes" id="UP000029719"/>
    </source>
</evidence>
<gene>
    <name evidence="11" type="ORF">IFT62_05730</name>
    <name evidence="10" type="ORF">LT42_05355</name>
</gene>
<dbReference type="CDD" id="cd00082">
    <property type="entry name" value="HisKA"/>
    <property type="match status" value="1"/>
</dbReference>
<dbReference type="SMART" id="SM00388">
    <property type="entry name" value="HisKA"/>
    <property type="match status" value="1"/>
</dbReference>
<dbReference type="InterPro" id="IPR000700">
    <property type="entry name" value="PAS-assoc_C"/>
</dbReference>
<dbReference type="InterPro" id="IPR035965">
    <property type="entry name" value="PAS-like_dom_sf"/>
</dbReference>
<feature type="modified residue" description="4-aspartylphosphate" evidence="4">
    <location>
        <position position="727"/>
    </location>
</feature>
<dbReference type="Gene3D" id="2.10.70.100">
    <property type="match status" value="1"/>
</dbReference>
<dbReference type="PANTHER" id="PTHR43065:SF49">
    <property type="entry name" value="HISTIDINE KINASE"/>
    <property type="match status" value="1"/>
</dbReference>
<dbReference type="SUPFAM" id="SSF55785">
    <property type="entry name" value="PYP-like sensor domain (PAS domain)"/>
    <property type="match status" value="2"/>
</dbReference>
<keyword evidence="3 4" id="KW-0597">Phosphoprotein</keyword>
<evidence type="ECO:0000259" key="6">
    <source>
        <dbReference type="PROSITE" id="PS50109"/>
    </source>
</evidence>
<dbReference type="Pfam" id="PF00512">
    <property type="entry name" value="HisKA"/>
    <property type="match status" value="1"/>
</dbReference>
<keyword evidence="5" id="KW-0175">Coiled coil</keyword>
<dbReference type="Gene3D" id="3.30.450.20">
    <property type="entry name" value="PAS domain"/>
    <property type="match status" value="2"/>
</dbReference>
<dbReference type="SUPFAM" id="SSF55874">
    <property type="entry name" value="ATPase domain of HSP90 chaperone/DNA topoisomerase II/histidine kinase"/>
    <property type="match status" value="1"/>
</dbReference>
<dbReference type="Pfam" id="PF02518">
    <property type="entry name" value="HATPase_c"/>
    <property type="match status" value="1"/>
</dbReference>
<dbReference type="PANTHER" id="PTHR43065">
    <property type="entry name" value="SENSOR HISTIDINE KINASE"/>
    <property type="match status" value="1"/>
</dbReference>
<evidence type="ECO:0000259" key="7">
    <source>
        <dbReference type="PROSITE" id="PS50110"/>
    </source>
</evidence>
<dbReference type="Proteomes" id="UP000625247">
    <property type="component" value="Unassembled WGS sequence"/>
</dbReference>
<dbReference type="EMBL" id="JACYNP010000002">
    <property type="protein sequence ID" value="MBD8120705.1"/>
    <property type="molecule type" value="Genomic_DNA"/>
</dbReference>
<evidence type="ECO:0000313" key="13">
    <source>
        <dbReference type="Proteomes" id="UP000625247"/>
    </source>
</evidence>
<evidence type="ECO:0000313" key="10">
    <source>
        <dbReference type="EMBL" id="KGF65371.1"/>
    </source>
</evidence>
<evidence type="ECO:0000259" key="8">
    <source>
        <dbReference type="PROSITE" id="PS50112"/>
    </source>
</evidence>
<feature type="coiled-coil region" evidence="5">
    <location>
        <begin position="392"/>
        <end position="422"/>
    </location>
</feature>
<dbReference type="CDD" id="cd00156">
    <property type="entry name" value="REC"/>
    <property type="match status" value="1"/>
</dbReference>
<dbReference type="PROSITE" id="PS50113">
    <property type="entry name" value="PAC"/>
    <property type="match status" value="1"/>
</dbReference>
<dbReference type="InterPro" id="IPR003594">
    <property type="entry name" value="HATPase_dom"/>
</dbReference>
<dbReference type="InterPro" id="IPR036890">
    <property type="entry name" value="HATPase_C_sf"/>
</dbReference>
<dbReference type="InterPro" id="IPR036097">
    <property type="entry name" value="HisK_dim/P_sf"/>
</dbReference>
<keyword evidence="10" id="KW-0808">Transferase</keyword>